<dbReference type="Proteomes" id="UP000030655">
    <property type="component" value="Unassembled WGS sequence"/>
</dbReference>
<dbReference type="EMBL" id="KK365157">
    <property type="protein sequence ID" value="KCZ80943.1"/>
    <property type="molecule type" value="Genomic_DNA"/>
</dbReference>
<protein>
    <submittedName>
        <fullName evidence="1">Uncharacterized protein</fullName>
    </submittedName>
</protein>
<accession>A0A059F0X5</accession>
<dbReference type="AlphaFoldDB" id="A0A059F0X5"/>
<gene>
    <name evidence="1" type="ORF">H312_01661</name>
</gene>
<proteinExistence type="predicted"/>
<evidence type="ECO:0000313" key="2">
    <source>
        <dbReference type="Proteomes" id="UP000030655"/>
    </source>
</evidence>
<evidence type="ECO:0000313" key="1">
    <source>
        <dbReference type="EMBL" id="KCZ80943.1"/>
    </source>
</evidence>
<sequence length="163" mass="19036">MLFFILKGIFASDLKFIENTFAIKTLLKWSSDGPSVDNASKYLKFLSKLNEAKENEVGETKNYSNPSKDTVKKPFLRFQSYRECFQYPIDIEKSGIEKLYDDFANFFALRFVPMWEESSSHDIFKRMILATISEQRNNENSLVELKFLSILANILDEIEKDTK</sequence>
<keyword evidence="2" id="KW-1185">Reference proteome</keyword>
<reference evidence="2" key="1">
    <citation type="submission" date="2013-02" db="EMBL/GenBank/DDBJ databases">
        <authorList>
            <consortium name="The Broad Institute Genome Sequencing Platform"/>
            <person name="Cuomo C."/>
            <person name="Becnel J."/>
            <person name="Sanscrainte N."/>
            <person name="Walker B."/>
            <person name="Young S.K."/>
            <person name="Zeng Q."/>
            <person name="Gargeya S."/>
            <person name="Fitzgerald M."/>
            <person name="Haas B."/>
            <person name="Abouelleil A."/>
            <person name="Alvarado L."/>
            <person name="Arachchi H.M."/>
            <person name="Berlin A.M."/>
            <person name="Chapman S.B."/>
            <person name="Dewar J."/>
            <person name="Goldberg J."/>
            <person name="Griggs A."/>
            <person name="Gujja S."/>
            <person name="Hansen M."/>
            <person name="Howarth C."/>
            <person name="Imamovic A."/>
            <person name="Larimer J."/>
            <person name="McCowan C."/>
            <person name="Murphy C."/>
            <person name="Neiman D."/>
            <person name="Pearson M."/>
            <person name="Priest M."/>
            <person name="Roberts A."/>
            <person name="Saif S."/>
            <person name="Shea T."/>
            <person name="Sisk P."/>
            <person name="Sykes S."/>
            <person name="Wortman J."/>
            <person name="Nusbaum C."/>
            <person name="Birren B."/>
        </authorList>
    </citation>
    <scope>NUCLEOTIDE SEQUENCE [LARGE SCALE GENOMIC DNA]</scope>
    <source>
        <strain evidence="2">PRA339</strain>
    </source>
</reference>
<dbReference type="OrthoDB" id="2196551at2759"/>
<name>A0A059F0X5_9MICR</name>
<reference evidence="1 2" key="2">
    <citation type="submission" date="2014-03" db="EMBL/GenBank/DDBJ databases">
        <title>The Genome Sequence of Anncaliia algerae insect isolate PRA339.</title>
        <authorList>
            <consortium name="The Broad Institute Genome Sequencing Platform"/>
            <consortium name="The Broad Institute Genome Sequencing Center for Infectious Disease"/>
            <person name="Cuomo C."/>
            <person name="Becnel J."/>
            <person name="Sanscrainte N."/>
            <person name="Walker B."/>
            <person name="Young S.K."/>
            <person name="Zeng Q."/>
            <person name="Gargeya S."/>
            <person name="Fitzgerald M."/>
            <person name="Haas B."/>
            <person name="Abouelleil A."/>
            <person name="Alvarado L."/>
            <person name="Arachchi H.M."/>
            <person name="Berlin A.M."/>
            <person name="Chapman S.B."/>
            <person name="Dewar J."/>
            <person name="Goldberg J."/>
            <person name="Griggs A."/>
            <person name="Gujja S."/>
            <person name="Hansen M."/>
            <person name="Howarth C."/>
            <person name="Imamovic A."/>
            <person name="Larimer J."/>
            <person name="McCowan C."/>
            <person name="Murphy C."/>
            <person name="Neiman D."/>
            <person name="Pearson M."/>
            <person name="Priest M."/>
            <person name="Roberts A."/>
            <person name="Saif S."/>
            <person name="Shea T."/>
            <person name="Sisk P."/>
            <person name="Sykes S."/>
            <person name="Wortman J."/>
            <person name="Nusbaum C."/>
            <person name="Birren B."/>
        </authorList>
    </citation>
    <scope>NUCLEOTIDE SEQUENCE [LARGE SCALE GENOMIC DNA]</scope>
    <source>
        <strain evidence="1 2">PRA339</strain>
    </source>
</reference>
<dbReference type="VEuPathDB" id="MicrosporidiaDB:H312_01661"/>
<dbReference type="HOGENOM" id="CLU_1626608_0_0_1"/>
<organism evidence="1 2">
    <name type="scientific">Anncaliia algerae PRA339</name>
    <dbReference type="NCBI Taxonomy" id="1288291"/>
    <lineage>
        <taxon>Eukaryota</taxon>
        <taxon>Fungi</taxon>
        <taxon>Fungi incertae sedis</taxon>
        <taxon>Microsporidia</taxon>
        <taxon>Tubulinosematoidea</taxon>
        <taxon>Tubulinosematidae</taxon>
        <taxon>Anncaliia</taxon>
    </lineage>
</organism>